<dbReference type="GO" id="GO:0005783">
    <property type="term" value="C:endoplasmic reticulum"/>
    <property type="evidence" value="ECO:0007669"/>
    <property type="project" value="TreeGrafter"/>
</dbReference>
<dbReference type="GO" id="GO:0006654">
    <property type="term" value="P:phosphatidic acid biosynthetic process"/>
    <property type="evidence" value="ECO:0007669"/>
    <property type="project" value="TreeGrafter"/>
</dbReference>
<comment type="catalytic activity">
    <reaction evidence="4">
        <text>a 1-acyl-sn-glycero-3-phosphate + an acyl-CoA = a 1,2-diacyl-sn-glycero-3-phosphate + CoA</text>
        <dbReference type="Rhea" id="RHEA:19709"/>
        <dbReference type="ChEBI" id="CHEBI:57287"/>
        <dbReference type="ChEBI" id="CHEBI:57970"/>
        <dbReference type="ChEBI" id="CHEBI:58342"/>
        <dbReference type="ChEBI" id="CHEBI:58608"/>
        <dbReference type="EC" id="2.3.1.51"/>
    </reaction>
</comment>
<evidence type="ECO:0000256" key="3">
    <source>
        <dbReference type="ARBA" id="ARBA00023315"/>
    </source>
</evidence>
<dbReference type="VEuPathDB" id="FungiDB:LEMA_P031910.1"/>
<dbReference type="CDD" id="cd07989">
    <property type="entry name" value="LPLAT_AGPAT-like"/>
    <property type="match status" value="1"/>
</dbReference>
<dbReference type="GO" id="GO:0003841">
    <property type="term" value="F:1-acylglycerol-3-phosphate O-acyltransferase activity"/>
    <property type="evidence" value="ECO:0007669"/>
    <property type="project" value="UniProtKB-UniRule"/>
</dbReference>
<evidence type="ECO:0000313" key="9">
    <source>
        <dbReference type="Proteomes" id="UP000002668"/>
    </source>
</evidence>
<evidence type="ECO:0000256" key="2">
    <source>
        <dbReference type="ARBA" id="ARBA00022679"/>
    </source>
</evidence>
<accession>E4ZWR3</accession>
<keyword evidence="4" id="KW-0444">Lipid biosynthesis</keyword>
<evidence type="ECO:0000256" key="6">
    <source>
        <dbReference type="SAM" id="Phobius"/>
    </source>
</evidence>
<dbReference type="GO" id="GO:0016020">
    <property type="term" value="C:membrane"/>
    <property type="evidence" value="ECO:0007669"/>
    <property type="project" value="InterPro"/>
</dbReference>
<dbReference type="HOGENOM" id="CLU_027938_10_0_1"/>
<proteinExistence type="inferred from homology"/>
<evidence type="ECO:0000256" key="5">
    <source>
        <dbReference type="SAM" id="MobiDB-lite"/>
    </source>
</evidence>
<feature type="transmembrane region" description="Helical" evidence="6">
    <location>
        <begin position="101"/>
        <end position="128"/>
    </location>
</feature>
<organism evidence="9">
    <name type="scientific">Leptosphaeria maculans (strain JN3 / isolate v23.1.3 / race Av1-4-5-6-7-8)</name>
    <name type="common">Blackleg fungus</name>
    <name type="synonym">Phoma lingam</name>
    <dbReference type="NCBI Taxonomy" id="985895"/>
    <lineage>
        <taxon>Eukaryota</taxon>
        <taxon>Fungi</taxon>
        <taxon>Dikarya</taxon>
        <taxon>Ascomycota</taxon>
        <taxon>Pezizomycotina</taxon>
        <taxon>Dothideomycetes</taxon>
        <taxon>Pleosporomycetidae</taxon>
        <taxon>Pleosporales</taxon>
        <taxon>Pleosporineae</taxon>
        <taxon>Leptosphaeriaceae</taxon>
        <taxon>Plenodomus</taxon>
        <taxon>Plenodomus lingam/Leptosphaeria maculans species complex</taxon>
    </lineage>
</organism>
<keyword evidence="4" id="KW-1208">Phospholipid metabolism</keyword>
<dbReference type="OrthoDB" id="202234at2759"/>
<dbReference type="InterPro" id="IPR002123">
    <property type="entry name" value="Plipid/glycerol_acylTrfase"/>
</dbReference>
<dbReference type="EMBL" id="FP929127">
    <property type="protein sequence ID" value="CBX96039.1"/>
    <property type="molecule type" value="Genomic_DNA"/>
</dbReference>
<keyword evidence="6" id="KW-0472">Membrane</keyword>
<dbReference type="InterPro" id="IPR004552">
    <property type="entry name" value="AGP_acyltrans"/>
</dbReference>
<dbReference type="EC" id="2.3.1.51" evidence="4"/>
<dbReference type="PANTHER" id="PTHR10434:SF11">
    <property type="entry name" value="1-ACYL-SN-GLYCEROL-3-PHOSPHATE ACYLTRANSFERASE"/>
    <property type="match status" value="1"/>
</dbReference>
<name>E4ZWR3_LEPMJ</name>
<evidence type="ECO:0000313" key="8">
    <source>
        <dbReference type="EMBL" id="CBX96039.1"/>
    </source>
</evidence>
<keyword evidence="6" id="KW-1133">Transmembrane helix</keyword>
<evidence type="ECO:0000259" key="7">
    <source>
        <dbReference type="SMART" id="SM00563"/>
    </source>
</evidence>
<dbReference type="SMART" id="SM00563">
    <property type="entry name" value="PlsC"/>
    <property type="match status" value="1"/>
</dbReference>
<keyword evidence="4" id="KW-0443">Lipid metabolism</keyword>
<keyword evidence="4" id="KW-0594">Phospholipid biosynthesis</keyword>
<dbReference type="Proteomes" id="UP000002668">
    <property type="component" value="Genome"/>
</dbReference>
<feature type="transmembrane region" description="Helical" evidence="6">
    <location>
        <begin position="68"/>
        <end position="89"/>
    </location>
</feature>
<feature type="compositionally biased region" description="Basic and acidic residues" evidence="5">
    <location>
        <begin position="369"/>
        <end position="378"/>
    </location>
</feature>
<keyword evidence="6" id="KW-0812">Transmembrane</keyword>
<evidence type="ECO:0000256" key="4">
    <source>
        <dbReference type="RuleBase" id="RU361267"/>
    </source>
</evidence>
<feature type="region of interest" description="Disordered" evidence="5">
    <location>
        <begin position="352"/>
        <end position="378"/>
    </location>
</feature>
<gene>
    <name evidence="8" type="ORF">LEMA_P031910.1</name>
</gene>
<feature type="domain" description="Phospholipid/glycerol acyltransferase" evidence="7">
    <location>
        <begin position="180"/>
        <end position="297"/>
    </location>
</feature>
<reference evidence="9" key="1">
    <citation type="journal article" date="2011" name="Nat. Commun.">
        <title>Effector diversification within compartments of the Leptosphaeria maculans genome affected by Repeat-Induced Point mutations.</title>
        <authorList>
            <person name="Rouxel T."/>
            <person name="Grandaubert J."/>
            <person name="Hane J.K."/>
            <person name="Hoede C."/>
            <person name="van de Wouw A.P."/>
            <person name="Couloux A."/>
            <person name="Dominguez V."/>
            <person name="Anthouard V."/>
            <person name="Bally P."/>
            <person name="Bourras S."/>
            <person name="Cozijnsen A.J."/>
            <person name="Ciuffetti L.M."/>
            <person name="Degrave A."/>
            <person name="Dilmaghani A."/>
            <person name="Duret L."/>
            <person name="Fudal I."/>
            <person name="Goodwin S.B."/>
            <person name="Gout L."/>
            <person name="Glaser N."/>
            <person name="Linglin J."/>
            <person name="Kema G.H.J."/>
            <person name="Lapalu N."/>
            <person name="Lawrence C.B."/>
            <person name="May K."/>
            <person name="Meyer M."/>
            <person name="Ollivier B."/>
            <person name="Poulain J."/>
            <person name="Schoch C.L."/>
            <person name="Simon A."/>
            <person name="Spatafora J.W."/>
            <person name="Stachowiak A."/>
            <person name="Turgeon B.G."/>
            <person name="Tyler B.M."/>
            <person name="Vincent D."/>
            <person name="Weissenbach J."/>
            <person name="Amselem J."/>
            <person name="Quesneville H."/>
            <person name="Oliver R.P."/>
            <person name="Wincker P."/>
            <person name="Balesdent M.-H."/>
            <person name="Howlett B.J."/>
        </authorList>
    </citation>
    <scope>NUCLEOTIDE SEQUENCE [LARGE SCALE GENOMIC DNA]</scope>
    <source>
        <strain evidence="9">JN3 / isolate v23.1.3 / race Av1-4-5-6-7-8</strain>
    </source>
</reference>
<protein>
    <recommendedName>
        <fullName evidence="4">1-acyl-sn-glycerol-3-phosphate acyltransferase</fullName>
        <ecNumber evidence="4">2.3.1.51</ecNumber>
    </recommendedName>
</protein>
<dbReference type="FunCoup" id="E4ZWR3">
    <property type="interactions" value="256"/>
</dbReference>
<dbReference type="AlphaFoldDB" id="E4ZWR3"/>
<keyword evidence="9" id="KW-1185">Reference proteome</keyword>
<dbReference type="Pfam" id="PF01553">
    <property type="entry name" value="Acyltransferase"/>
    <property type="match status" value="1"/>
</dbReference>
<dbReference type="PANTHER" id="PTHR10434">
    <property type="entry name" value="1-ACYL-SN-GLYCEROL-3-PHOSPHATE ACYLTRANSFERASE"/>
    <property type="match status" value="1"/>
</dbReference>
<dbReference type="NCBIfam" id="TIGR00530">
    <property type="entry name" value="AGP_acyltrn"/>
    <property type="match status" value="1"/>
</dbReference>
<sequence>MMTISFYDELNLSCHAVRRATSCGSIASARNSACEDGYTARSALPLPYSDSVPSSPGASRFKKSRPLAMGWLLNLAATPAVLVITMRALSCVLPRGPAQLFQYYAFLITAFFIMMACATYGVVAGIVLRLVGYGGLTQWTVARAFKWSMWLTTGTTFRVTGSVKRNGGVSGEDALKERPVVFVGNHQTELDILMLGCVFPKYTSVTAKKSLKYIPFLGWFMSLSKTVFIDRANRTTSRAAFDTAAETMKHTRQNVFIFPEGTRSYASTPTMLPLKKGAFHLAVQAQVPIVPVVCANYNHILDTKNKRYTPGTIDVTILPPISTVGKTADDVNQLLEQTRDAMMDELIRLSHVSGAGNGEPLPRASGVDQSRDELRKRN</sequence>
<comment type="domain">
    <text evidence="4">The HXXXXD motif is essential for acyltransferase activity and may constitute the binding site for the phosphate moiety of the glycerol-3-phosphate.</text>
</comment>
<dbReference type="InParanoid" id="E4ZWR3"/>
<dbReference type="SUPFAM" id="SSF69593">
    <property type="entry name" value="Glycerol-3-phosphate (1)-acyltransferase"/>
    <property type="match status" value="1"/>
</dbReference>
<dbReference type="eggNOG" id="KOG2848">
    <property type="taxonomic scope" value="Eukaryota"/>
</dbReference>
<dbReference type="GeneID" id="13281846"/>
<evidence type="ECO:0000256" key="1">
    <source>
        <dbReference type="ARBA" id="ARBA00008655"/>
    </source>
</evidence>
<dbReference type="STRING" id="985895.E4ZWR3"/>
<keyword evidence="3 4" id="KW-0012">Acyltransferase</keyword>
<dbReference type="OMA" id="YNGDANT"/>
<comment type="similarity">
    <text evidence="1 4">Belongs to the 1-acyl-sn-glycerol-3-phosphate acyltransferase family.</text>
</comment>
<keyword evidence="2 4" id="KW-0808">Transferase</keyword>